<dbReference type="CDD" id="cd00082">
    <property type="entry name" value="HisKA"/>
    <property type="match status" value="1"/>
</dbReference>
<evidence type="ECO:0000256" key="5">
    <source>
        <dbReference type="ARBA" id="ARBA00022741"/>
    </source>
</evidence>
<evidence type="ECO:0000256" key="8">
    <source>
        <dbReference type="ARBA" id="ARBA00023012"/>
    </source>
</evidence>
<dbReference type="InterPro" id="IPR004358">
    <property type="entry name" value="Sig_transdc_His_kin-like_C"/>
</dbReference>
<dbReference type="InterPro" id="IPR031621">
    <property type="entry name" value="HisKA_7TM"/>
</dbReference>
<keyword evidence="8" id="KW-0902">Two-component regulatory system</keyword>
<gene>
    <name evidence="11" type="ORF">K7J14_13395</name>
</gene>
<dbReference type="InterPro" id="IPR003594">
    <property type="entry name" value="HATPase_dom"/>
</dbReference>
<dbReference type="InterPro" id="IPR036097">
    <property type="entry name" value="HisK_dim/P_sf"/>
</dbReference>
<keyword evidence="9" id="KW-0472">Membrane</keyword>
<feature type="transmembrane region" description="Helical" evidence="9">
    <location>
        <begin position="97"/>
        <end position="116"/>
    </location>
</feature>
<dbReference type="Pfam" id="PF02518">
    <property type="entry name" value="HATPase_c"/>
    <property type="match status" value="1"/>
</dbReference>
<dbReference type="EMBL" id="JAINWA010000003">
    <property type="protein sequence ID" value="MCD1655686.1"/>
    <property type="molecule type" value="Genomic_DNA"/>
</dbReference>
<protein>
    <recommendedName>
        <fullName evidence="2">histidine kinase</fullName>
        <ecNumber evidence="2">2.7.13.3</ecNumber>
    </recommendedName>
</protein>
<keyword evidence="5" id="KW-0547">Nucleotide-binding</keyword>
<evidence type="ECO:0000313" key="12">
    <source>
        <dbReference type="Proteomes" id="UP001198163"/>
    </source>
</evidence>
<proteinExistence type="predicted"/>
<comment type="catalytic activity">
    <reaction evidence="1">
        <text>ATP + protein L-histidine = ADP + protein N-phospho-L-histidine.</text>
        <dbReference type="EC" id="2.7.13.3"/>
    </reaction>
</comment>
<dbReference type="InterPro" id="IPR003661">
    <property type="entry name" value="HisK_dim/P_dom"/>
</dbReference>
<comment type="caution">
    <text evidence="11">The sequence shown here is derived from an EMBL/GenBank/DDBJ whole genome shotgun (WGS) entry which is preliminary data.</text>
</comment>
<dbReference type="PANTHER" id="PTHR43065:SF10">
    <property type="entry name" value="PEROXIDE STRESS-ACTIVATED HISTIDINE KINASE MAK3"/>
    <property type="match status" value="1"/>
</dbReference>
<dbReference type="Gene3D" id="3.30.565.10">
    <property type="entry name" value="Histidine kinase-like ATPase, C-terminal domain"/>
    <property type="match status" value="1"/>
</dbReference>
<keyword evidence="9" id="KW-0812">Transmembrane</keyword>
<sequence>MTSGFTLFINLAPFAQLALIASFAAAFPYRKEPAAQSLLWYLFLCFLLMATNALELISRTDENTILFAKLQYIAFAYLPIAWISFSFRYTGWITHTIPALIVSAILFPVILPIVVFTNDSHHLFWRTIEIISNEGYSIIRPTYGPLYWLAFGYSWSAIFIGCVVLLRSYVTGQNLYHRQSVWIAAGCLMPAAANLLRITSPLHGIVKDFTPLGYALSGISFLLGMYLHRLFWVMPVSRGVLLQQIDLGILVLDRTGLIADHNAAADRYLGLDAVAVGQKTSRYPLILGFLKEAEVSPESGVAEKTTGQIFLNERHLSWTVQPAGSEANGIIVVLEDVSERVRLQTENAFIKGEFLKRAKLASIGKLTAGLAHEINNPLSYLKSDVRCLSELLDRLIKDKCPDPDSEETREVLSLANGINSGLERIEAAVRSLLSLTRQGSAETNREAVKLEDCLDSTLEIMKAEYRGIADVVKLYGETKAVRVQKAAINQVIFNILTNAVQGIREQFASIGRRGMIHVKTGTCEGDPDRIWCEIMNTGTPIQAEDSGKIFDLFFTTRSGDDGTGIGLSLSKEIIEERHGGTLKLTSLDPVIFRIELQSSREERSL</sequence>
<feature type="transmembrane region" description="Helical" evidence="9">
    <location>
        <begin position="6"/>
        <end position="26"/>
    </location>
</feature>
<dbReference type="PROSITE" id="PS50109">
    <property type="entry name" value="HIS_KIN"/>
    <property type="match status" value="1"/>
</dbReference>
<feature type="domain" description="Histidine kinase" evidence="10">
    <location>
        <begin position="369"/>
        <end position="600"/>
    </location>
</feature>
<keyword evidence="7" id="KW-0067">ATP-binding</keyword>
<evidence type="ECO:0000313" key="11">
    <source>
        <dbReference type="EMBL" id="MCD1655686.1"/>
    </source>
</evidence>
<evidence type="ECO:0000256" key="6">
    <source>
        <dbReference type="ARBA" id="ARBA00022777"/>
    </source>
</evidence>
<keyword evidence="6" id="KW-0418">Kinase</keyword>
<dbReference type="GO" id="GO:0005524">
    <property type="term" value="F:ATP binding"/>
    <property type="evidence" value="ECO:0007669"/>
    <property type="project" value="UniProtKB-KW"/>
</dbReference>
<dbReference type="SUPFAM" id="SSF47384">
    <property type="entry name" value="Homodimeric domain of signal transducing histidine kinase"/>
    <property type="match status" value="1"/>
</dbReference>
<dbReference type="Pfam" id="PF16927">
    <property type="entry name" value="HisKA_7TM"/>
    <property type="match status" value="1"/>
</dbReference>
<evidence type="ECO:0000256" key="7">
    <source>
        <dbReference type="ARBA" id="ARBA00022840"/>
    </source>
</evidence>
<evidence type="ECO:0000256" key="2">
    <source>
        <dbReference type="ARBA" id="ARBA00012438"/>
    </source>
</evidence>
<dbReference type="PRINTS" id="PR00344">
    <property type="entry name" value="BCTRLSENSOR"/>
</dbReference>
<feature type="transmembrane region" description="Helical" evidence="9">
    <location>
        <begin position="181"/>
        <end position="200"/>
    </location>
</feature>
<keyword evidence="4" id="KW-0808">Transferase</keyword>
<keyword evidence="9" id="KW-1133">Transmembrane helix</keyword>
<dbReference type="RefSeq" id="WP_230757309.1">
    <property type="nucleotide sequence ID" value="NZ_JAINWA010000003.1"/>
</dbReference>
<feature type="transmembrane region" description="Helical" evidence="9">
    <location>
        <begin position="146"/>
        <end position="169"/>
    </location>
</feature>
<accession>A0AAE3EKR5</accession>
<dbReference type="InterPro" id="IPR005467">
    <property type="entry name" value="His_kinase_dom"/>
</dbReference>
<evidence type="ECO:0000256" key="1">
    <source>
        <dbReference type="ARBA" id="ARBA00000085"/>
    </source>
</evidence>
<reference evidence="11" key="1">
    <citation type="submission" date="2021-08" db="EMBL/GenBank/DDBJ databases">
        <title>Comparative analyses of Brucepasteria parasyntrophica and Teretinema zuelzerae.</title>
        <authorList>
            <person name="Song Y."/>
            <person name="Brune A."/>
        </authorList>
    </citation>
    <scope>NUCLEOTIDE SEQUENCE</scope>
    <source>
        <strain evidence="11">DSM 1903</strain>
    </source>
</reference>
<keyword evidence="12" id="KW-1185">Reference proteome</keyword>
<dbReference type="AlphaFoldDB" id="A0AAE3EKR5"/>
<dbReference type="GO" id="GO:0000155">
    <property type="term" value="F:phosphorelay sensor kinase activity"/>
    <property type="evidence" value="ECO:0007669"/>
    <property type="project" value="InterPro"/>
</dbReference>
<evidence type="ECO:0000256" key="3">
    <source>
        <dbReference type="ARBA" id="ARBA00022553"/>
    </source>
</evidence>
<dbReference type="Proteomes" id="UP001198163">
    <property type="component" value="Unassembled WGS sequence"/>
</dbReference>
<keyword evidence="3" id="KW-0597">Phosphoprotein</keyword>
<feature type="transmembrane region" description="Helical" evidence="9">
    <location>
        <begin position="212"/>
        <end position="232"/>
    </location>
</feature>
<evidence type="ECO:0000259" key="10">
    <source>
        <dbReference type="PROSITE" id="PS50109"/>
    </source>
</evidence>
<dbReference type="InterPro" id="IPR036890">
    <property type="entry name" value="HATPase_C_sf"/>
</dbReference>
<dbReference type="Gene3D" id="1.10.287.130">
    <property type="match status" value="1"/>
</dbReference>
<name>A0AAE3EKR5_9SPIR</name>
<organism evidence="11 12">
    <name type="scientific">Teretinema zuelzerae</name>
    <dbReference type="NCBI Taxonomy" id="156"/>
    <lineage>
        <taxon>Bacteria</taxon>
        <taxon>Pseudomonadati</taxon>
        <taxon>Spirochaetota</taxon>
        <taxon>Spirochaetia</taxon>
        <taxon>Spirochaetales</taxon>
        <taxon>Treponemataceae</taxon>
        <taxon>Teretinema</taxon>
    </lineage>
</organism>
<feature type="transmembrane region" description="Helical" evidence="9">
    <location>
        <begin position="64"/>
        <end position="85"/>
    </location>
</feature>
<evidence type="ECO:0000256" key="9">
    <source>
        <dbReference type="SAM" id="Phobius"/>
    </source>
</evidence>
<evidence type="ECO:0000256" key="4">
    <source>
        <dbReference type="ARBA" id="ARBA00022679"/>
    </source>
</evidence>
<feature type="transmembrane region" description="Helical" evidence="9">
    <location>
        <begin position="38"/>
        <end position="58"/>
    </location>
</feature>
<dbReference type="PANTHER" id="PTHR43065">
    <property type="entry name" value="SENSOR HISTIDINE KINASE"/>
    <property type="match status" value="1"/>
</dbReference>
<dbReference type="EC" id="2.7.13.3" evidence="2"/>
<dbReference type="SMART" id="SM00387">
    <property type="entry name" value="HATPase_c"/>
    <property type="match status" value="1"/>
</dbReference>
<dbReference type="SUPFAM" id="SSF55874">
    <property type="entry name" value="ATPase domain of HSP90 chaperone/DNA topoisomerase II/histidine kinase"/>
    <property type="match status" value="1"/>
</dbReference>